<evidence type="ECO:0000313" key="1">
    <source>
        <dbReference type="EMBL" id="KAJ9651025.1"/>
    </source>
</evidence>
<evidence type="ECO:0000313" key="2">
    <source>
        <dbReference type="Proteomes" id="UP001172386"/>
    </source>
</evidence>
<accession>A0ACC2ZTS1</accession>
<gene>
    <name evidence="1" type="ORF">H2198_009677</name>
</gene>
<protein>
    <submittedName>
        <fullName evidence="1">Uncharacterized protein</fullName>
    </submittedName>
</protein>
<proteinExistence type="predicted"/>
<keyword evidence="2" id="KW-1185">Reference proteome</keyword>
<comment type="caution">
    <text evidence="1">The sequence shown here is derived from an EMBL/GenBank/DDBJ whole genome shotgun (WGS) entry which is preliminary data.</text>
</comment>
<name>A0ACC2ZTS1_9EURO</name>
<dbReference type="EMBL" id="JAPDRQ010000287">
    <property type="protein sequence ID" value="KAJ9651025.1"/>
    <property type="molecule type" value="Genomic_DNA"/>
</dbReference>
<dbReference type="Proteomes" id="UP001172386">
    <property type="component" value="Unassembled WGS sequence"/>
</dbReference>
<reference evidence="1" key="1">
    <citation type="submission" date="2022-10" db="EMBL/GenBank/DDBJ databases">
        <title>Culturing micro-colonial fungi from biological soil crusts in the Mojave desert and describing Neophaeococcomyces mojavensis, and introducing the new genera and species Taxawa tesnikishii.</title>
        <authorList>
            <person name="Kurbessoian T."/>
            <person name="Stajich J.E."/>
        </authorList>
    </citation>
    <scope>NUCLEOTIDE SEQUENCE</scope>
    <source>
        <strain evidence="1">JES_112</strain>
    </source>
</reference>
<sequence>MAHESSNHGQPATPQSVHDDLSVTEYTQSPAPGLVHPYTPPRSHPAQIYSYGDPEEYEMAHPQEYYEPTYYRTPPMPITPGRMQTRSGRSIGSPMTSDNSSPSSRMSRSPRPRKRKGKKQEGELAIHEPLSVMTKDYDVSVMDMMAWANRSNEERYKEVEGKHKGKIPRPMNSFMLYRTAYKERIKKWGAQGDNNQLISKVAGSSWVLESEELKGFYAMCANTERDNHAAAFPNYKFAPNKNSKKRGRGDDDDESDPEWEGSSMYSGKRRRGRNDRDVTRSRSTTPAQLGQYQQTSYHPSSYLANNPDPRTMQYMQSIGYYDQFGRPMMPHSQYYHMSAPTYSSHPQDLQYAPTSVPIHQTEFANPLVGLPPTVNDGLDAQYSSGHQEFAIDPGLGDFAQSTDYQYGTLLEGQYLEPQGGHKLAYEAESESIVHPGMQMLAPAEPMWSPGGMRNEFDAELDRWHEGP</sequence>
<organism evidence="1 2">
    <name type="scientific">Neophaeococcomyces mojaviensis</name>
    <dbReference type="NCBI Taxonomy" id="3383035"/>
    <lineage>
        <taxon>Eukaryota</taxon>
        <taxon>Fungi</taxon>
        <taxon>Dikarya</taxon>
        <taxon>Ascomycota</taxon>
        <taxon>Pezizomycotina</taxon>
        <taxon>Eurotiomycetes</taxon>
        <taxon>Chaetothyriomycetidae</taxon>
        <taxon>Chaetothyriales</taxon>
        <taxon>Chaetothyriales incertae sedis</taxon>
        <taxon>Neophaeococcomyces</taxon>
    </lineage>
</organism>